<evidence type="ECO:0000313" key="12">
    <source>
        <dbReference type="Proteomes" id="UP000618051"/>
    </source>
</evidence>
<dbReference type="GO" id="GO:0005886">
    <property type="term" value="C:plasma membrane"/>
    <property type="evidence" value="ECO:0007669"/>
    <property type="project" value="InterPro"/>
</dbReference>
<keyword evidence="5" id="KW-1133">Transmembrane helix</keyword>
<accession>A0A835TNR4</accession>
<gene>
    <name evidence="11" type="ORF">IHE44_0006033</name>
    <name evidence="10" type="ORF">IHE44_008390</name>
</gene>
<evidence type="ECO:0000256" key="4">
    <source>
        <dbReference type="ARBA" id="ARBA00022692"/>
    </source>
</evidence>
<keyword evidence="12" id="KW-1185">Reference proteome</keyword>
<keyword evidence="7" id="KW-0472">Membrane</keyword>
<dbReference type="EMBL" id="JADDUC010000316">
    <property type="protein sequence ID" value="KAG0114272.1"/>
    <property type="molecule type" value="Genomic_DNA"/>
</dbReference>
<keyword evidence="8" id="KW-1071">Ligand-gated ion channel</keyword>
<dbReference type="GO" id="GO:0005524">
    <property type="term" value="F:ATP binding"/>
    <property type="evidence" value="ECO:0007669"/>
    <property type="project" value="InterPro"/>
</dbReference>
<keyword evidence="6" id="KW-0406">Ion transport</keyword>
<dbReference type="InterPro" id="IPR003049">
    <property type="entry name" value="P2X6_purnocptor"/>
</dbReference>
<dbReference type="AlphaFoldDB" id="A0A835TNR4"/>
<evidence type="ECO:0000256" key="9">
    <source>
        <dbReference type="ARBA" id="ARBA00023303"/>
    </source>
</evidence>
<dbReference type="InterPro" id="IPR001429">
    <property type="entry name" value="P2X_purnocptor"/>
</dbReference>
<evidence type="ECO:0000313" key="10">
    <source>
        <dbReference type="EMBL" id="KAG0114272.1"/>
    </source>
</evidence>
<evidence type="ECO:0000256" key="7">
    <source>
        <dbReference type="ARBA" id="ARBA00023136"/>
    </source>
</evidence>
<dbReference type="GO" id="GO:0070588">
    <property type="term" value="P:calcium ion transmembrane transport"/>
    <property type="evidence" value="ECO:0007669"/>
    <property type="project" value="TreeGrafter"/>
</dbReference>
<keyword evidence="3" id="KW-0813">Transport</keyword>
<dbReference type="Pfam" id="PF00864">
    <property type="entry name" value="P2X_receptor"/>
    <property type="match status" value="2"/>
</dbReference>
<dbReference type="InterPro" id="IPR027309">
    <property type="entry name" value="P2X_extracellular_dom_sf"/>
</dbReference>
<reference evidence="11" key="3">
    <citation type="submission" date="2022-01" db="EMBL/GenBank/DDBJ databases">
        <authorList>
            <person name="Rubenstein D.R."/>
        </authorList>
    </citation>
    <scope>NUCLEOTIDE SEQUENCE</scope>
    <source>
        <strain evidence="11">SS15</strain>
        <tissue evidence="11">Liver</tissue>
    </source>
</reference>
<name>A0A835TNR4_9PASS</name>
<evidence type="ECO:0000256" key="2">
    <source>
        <dbReference type="ARBA" id="ARBA00009848"/>
    </source>
</evidence>
<dbReference type="Proteomes" id="UP000618051">
    <property type="component" value="Unassembled WGS sequence"/>
</dbReference>
<reference evidence="11 12" key="2">
    <citation type="journal article" date="2021" name="J. Hered.">
        <title>Feather Gene Expression Elucidates the Developmental Basis of Plumage Iridescence in African Starlings.</title>
        <authorList>
            <person name="Rubenstein D.R."/>
            <person name="Corvelo A."/>
            <person name="MacManes M.D."/>
            <person name="Maia R."/>
            <person name="Narzisi G."/>
            <person name="Rousaki A."/>
            <person name="Vandenabeele P."/>
            <person name="Shawkey M.D."/>
            <person name="Solomon J."/>
        </authorList>
    </citation>
    <scope>NUCLEOTIDE SEQUENCE [LARGE SCALE GENOMIC DNA]</scope>
    <source>
        <strain evidence="11">SS15</strain>
    </source>
</reference>
<protein>
    <recommendedName>
        <fullName evidence="13">P2X purinoceptor</fullName>
    </recommendedName>
</protein>
<dbReference type="GO" id="GO:0098794">
    <property type="term" value="C:postsynapse"/>
    <property type="evidence" value="ECO:0007669"/>
    <property type="project" value="GOC"/>
</dbReference>
<evidence type="ECO:0000256" key="1">
    <source>
        <dbReference type="ARBA" id="ARBA00004308"/>
    </source>
</evidence>
<evidence type="ECO:0008006" key="13">
    <source>
        <dbReference type="Google" id="ProtNLM"/>
    </source>
</evidence>
<dbReference type="PANTHER" id="PTHR10125:SF21">
    <property type="entry name" value="P2X PURINOCEPTOR 6"/>
    <property type="match status" value="1"/>
</dbReference>
<comment type="caution">
    <text evidence="10">The sequence shown here is derived from an EMBL/GenBank/DDBJ whole genome shotgun (WGS) entry which is preliminary data.</text>
</comment>
<dbReference type="InterPro" id="IPR059116">
    <property type="entry name" value="P2X_receptor"/>
</dbReference>
<comment type="subcellular location">
    <subcellularLocation>
        <location evidence="1">Endomembrane system</location>
    </subcellularLocation>
</comment>
<reference evidence="10" key="1">
    <citation type="submission" date="2020-10" db="EMBL/GenBank/DDBJ databases">
        <title>Feather gene expression reveals the developmental basis of iridescence in African starlings.</title>
        <authorList>
            <person name="Rubenstein D.R."/>
        </authorList>
    </citation>
    <scope>NUCLEOTIDE SEQUENCE</scope>
    <source>
        <strain evidence="10">SS15</strain>
        <tissue evidence="10">Liver</tissue>
    </source>
</reference>
<evidence type="ECO:0000256" key="5">
    <source>
        <dbReference type="ARBA" id="ARBA00022989"/>
    </source>
</evidence>
<dbReference type="PANTHER" id="PTHR10125">
    <property type="entry name" value="P2X PURINOCEPTOR"/>
    <property type="match status" value="1"/>
</dbReference>
<organism evidence="10">
    <name type="scientific">Lamprotornis superbus</name>
    <dbReference type="NCBI Taxonomy" id="245042"/>
    <lineage>
        <taxon>Eukaryota</taxon>
        <taxon>Metazoa</taxon>
        <taxon>Chordata</taxon>
        <taxon>Craniata</taxon>
        <taxon>Vertebrata</taxon>
        <taxon>Euteleostomi</taxon>
        <taxon>Archelosauria</taxon>
        <taxon>Archosauria</taxon>
        <taxon>Dinosauria</taxon>
        <taxon>Saurischia</taxon>
        <taxon>Theropoda</taxon>
        <taxon>Coelurosauria</taxon>
        <taxon>Aves</taxon>
        <taxon>Neognathae</taxon>
        <taxon>Neoaves</taxon>
        <taxon>Telluraves</taxon>
        <taxon>Australaves</taxon>
        <taxon>Passeriformes</taxon>
        <taxon>Sturnidae</taxon>
        <taxon>Lamprotornis</taxon>
    </lineage>
</organism>
<dbReference type="OrthoDB" id="494673at2759"/>
<proteinExistence type="inferred from homology"/>
<evidence type="ECO:0000313" key="11">
    <source>
        <dbReference type="EMBL" id="KAI1232853.1"/>
    </source>
</evidence>
<dbReference type="PRINTS" id="PR01307">
    <property type="entry name" value="P2XRECEPTOR"/>
</dbReference>
<dbReference type="GO" id="GO:0004931">
    <property type="term" value="F:extracellularly ATP-gated monoatomic cation channel activity"/>
    <property type="evidence" value="ECO:0007669"/>
    <property type="project" value="InterPro"/>
</dbReference>
<dbReference type="PRINTS" id="PR01313">
    <property type="entry name" value="P2X6RECEPTOR"/>
</dbReference>
<dbReference type="Gene3D" id="2.60.490.10">
    <property type="entry name" value="atp-gated p2x4 ion channel domain"/>
    <property type="match status" value="2"/>
</dbReference>
<evidence type="ECO:0000256" key="6">
    <source>
        <dbReference type="ARBA" id="ARBA00023065"/>
    </source>
</evidence>
<dbReference type="EMBL" id="JADDUC020000020">
    <property type="protein sequence ID" value="KAI1232853.1"/>
    <property type="molecule type" value="Genomic_DNA"/>
</dbReference>
<dbReference type="GO" id="GO:0001614">
    <property type="term" value="F:purinergic nucleotide receptor activity"/>
    <property type="evidence" value="ECO:0007669"/>
    <property type="project" value="InterPro"/>
</dbReference>
<evidence type="ECO:0000256" key="3">
    <source>
        <dbReference type="ARBA" id="ARBA00022448"/>
    </source>
</evidence>
<dbReference type="GO" id="GO:0033198">
    <property type="term" value="P:response to ATP"/>
    <property type="evidence" value="ECO:0007669"/>
    <property type="project" value="InterPro"/>
</dbReference>
<evidence type="ECO:0000256" key="8">
    <source>
        <dbReference type="ARBA" id="ARBA00023286"/>
    </source>
</evidence>
<comment type="similarity">
    <text evidence="2">Belongs to the P2X receptor family.</text>
</comment>
<dbReference type="GO" id="GO:0012505">
    <property type="term" value="C:endomembrane system"/>
    <property type="evidence" value="ECO:0007669"/>
    <property type="project" value="UniProtKB-SubCell"/>
</dbReference>
<keyword evidence="4" id="KW-0812">Transmembrane</keyword>
<keyword evidence="9" id="KW-0407">Ion channel</keyword>
<sequence length="461" mass="50442">MAGVPQSPLPVHRWVLLLRKGYQERDAAPRVAVVTKVKGAAAAEAAGRRLWDAADLTWPPQVTGAGRSHVRAVTLARACRGYHWPPKALARPLVPVPPVVSHGVPLDPPWLGQPLGENVLFLVTHFTATIQQAQGTCPESPSVLDGMCTEDADCPKPLLAEAENFTIFIKNTVHFTKFNFSKCNTLQTTDPSYFKSCTYDPVFNPSCPVFRVRDMVEAAGKNFGDLALLGGSIRVLIEWNCDLDHPATQCQPQYSFRLQDTMYNFRTASYYWGSQRQLYRNLLKLYGIRFDLSVHGQAGKFSIVPTAVSFGTSIAFFGAATMVCDLVLLYLDAKADLYWKGKFEEVYEPSMIPLQDPLKVSLRPQLRDIRNAPPQRPFPPEPPPGGYDRGMAAAPVEVGQLGLGSAFPGEAVAAVLGSWSTKPYQGQLPALTASARAELPAELPQDQSVLGSSWSCLAKEA</sequence>